<dbReference type="GO" id="GO:0009279">
    <property type="term" value="C:cell outer membrane"/>
    <property type="evidence" value="ECO:0007669"/>
    <property type="project" value="TreeGrafter"/>
</dbReference>
<evidence type="ECO:0000313" key="5">
    <source>
        <dbReference type="Proteomes" id="UP000646053"/>
    </source>
</evidence>
<keyword evidence="2" id="KW-0802">TPR repeat</keyword>
<comment type="caution">
    <text evidence="4">The sequence shown here is derived from an EMBL/GenBank/DDBJ whole genome shotgun (WGS) entry which is preliminary data.</text>
</comment>
<gene>
    <name evidence="4" type="ORF">GS601_20220</name>
</gene>
<dbReference type="InterPro" id="IPR021787">
    <property type="entry name" value="DUF3352"/>
</dbReference>
<dbReference type="EMBL" id="WVIE01000033">
    <property type="protein sequence ID" value="NDJ19583.1"/>
    <property type="molecule type" value="Genomic_DNA"/>
</dbReference>
<keyword evidence="3" id="KW-0732">Signal</keyword>
<feature type="chain" id="PRO_5035250186" evidence="3">
    <location>
        <begin position="19"/>
        <end position="843"/>
    </location>
</feature>
<evidence type="ECO:0000256" key="3">
    <source>
        <dbReference type="SAM" id="SignalP"/>
    </source>
</evidence>
<dbReference type="GO" id="GO:0046813">
    <property type="term" value="P:receptor-mediated virion attachment to host cell"/>
    <property type="evidence" value="ECO:0007669"/>
    <property type="project" value="TreeGrafter"/>
</dbReference>
<reference evidence="4" key="1">
    <citation type="submission" date="2019-12" db="EMBL/GenBank/DDBJ databases">
        <title>High-Quality draft genome sequences of three cyanobacteria isolated from the limestone walls of the Old Cathedral of Coimbra.</title>
        <authorList>
            <person name="Tiago I."/>
            <person name="Soares F."/>
            <person name="Portugal A."/>
        </authorList>
    </citation>
    <scope>NUCLEOTIDE SEQUENCE</scope>
    <source>
        <strain evidence="4">A</strain>
    </source>
</reference>
<dbReference type="SUPFAM" id="SSF48452">
    <property type="entry name" value="TPR-like"/>
    <property type="match status" value="1"/>
</dbReference>
<dbReference type="InterPro" id="IPR050498">
    <property type="entry name" value="Ycf3"/>
</dbReference>
<keyword evidence="5" id="KW-1185">Reference proteome</keyword>
<dbReference type="InterPro" id="IPR011990">
    <property type="entry name" value="TPR-like_helical_dom_sf"/>
</dbReference>
<name>A0A8J7Z7R9_9CYAN</name>
<dbReference type="PANTHER" id="PTHR44858:SF1">
    <property type="entry name" value="UDP-N-ACETYLGLUCOSAMINE--PEPTIDE N-ACETYLGLUCOSAMINYLTRANSFERASE SPINDLY-RELATED"/>
    <property type="match status" value="1"/>
</dbReference>
<keyword evidence="1" id="KW-0677">Repeat</keyword>
<dbReference type="Pfam" id="PF11832">
    <property type="entry name" value="DUF3352"/>
    <property type="match status" value="1"/>
</dbReference>
<evidence type="ECO:0000256" key="1">
    <source>
        <dbReference type="ARBA" id="ARBA00022737"/>
    </source>
</evidence>
<feature type="signal peptide" evidence="3">
    <location>
        <begin position="1"/>
        <end position="18"/>
    </location>
</feature>
<sequence length="843" mass="91256">MLLPVLSAMSTFVAPASAKAIPAPLAIHQIAEPIALSPAATDAPMTIGNLLPDSAIAVILIDTTAAKWEALSRFGIFPKDFSFPGALYPTPLKVDFYTDVRPWLGGSIAYVYLPAPQPQLTTVAMVKDAAPIARFLDQVKASRVKPAKERQYKGVTLLEWEPENPLDILDQDQKAPLVMPAPQLSIKAHPDLKKPVDIPLRPRSAPSSDVPPNSPFAPKGLAIAVLPNHIISSPSVEAVQQVIDAQLTNAVLANLPTFQRTLARSQAAKSLIVAYGDYEKSFSAILAYDIEQLQKLAPGITLPQFPEKLSGKESYESVDGFVWAEPDGLHLQFGANLKTPLPAIATRELANPNQILEQLPGTNYMVANSRGLATIWKLLTLAIETQPMLKPKLAQFRQLSQTTIGLDDRDIFPWMDGEYATFAYPTRQGFLPATGLNLDVGFGLMVQTSDRAAAEVALTKLDRFAQQKFGSPFVNAQPSFTSWDAPISGTKKSVFAHGWVKPDTLVLLGGGGALSEVTVKPNQTLRQSANFKAAIAPLPTENFGYSYVNGGAVLSLVNNSILPMFLGTNSAPYLDELKASLGSIRSLSGTTSLNAQRFQTDGFMALATTRPEPISLREPEEPSVSSESRKLTIGSATPQGLADSTQAIQLHPKTTAAYLGRARVDAEQAEQAALMDLDQAIQADPAAAGVYTLRANLRARLEEYEGAIADADHAIRQDKFDRDAYNIRCYARARGLKDFKAALPDCETAIALDSKSPAHYTSRCYVRAGLKDEQALEDCEQALNLDPDYDYNYEDRGLAKALLGDKKGALEDLQRVLGVARQRGDAVAEKRIEKAIQMISNAS</sequence>
<protein>
    <submittedName>
        <fullName evidence="4">DUF3352 domain-containing protein</fullName>
    </submittedName>
</protein>
<dbReference type="PANTHER" id="PTHR44858">
    <property type="entry name" value="TETRATRICOPEPTIDE REPEAT PROTEIN 6"/>
    <property type="match status" value="1"/>
</dbReference>
<evidence type="ECO:0000256" key="2">
    <source>
        <dbReference type="ARBA" id="ARBA00022803"/>
    </source>
</evidence>
<dbReference type="Gene3D" id="1.25.40.10">
    <property type="entry name" value="Tetratricopeptide repeat domain"/>
    <property type="match status" value="2"/>
</dbReference>
<accession>A0A8J7Z7R9</accession>
<evidence type="ECO:0000313" key="4">
    <source>
        <dbReference type="EMBL" id="NDJ19583.1"/>
    </source>
</evidence>
<proteinExistence type="predicted"/>
<dbReference type="Proteomes" id="UP000646053">
    <property type="component" value="Unassembled WGS sequence"/>
</dbReference>
<organism evidence="4 5">
    <name type="scientific">Myxacorys almedinensis A</name>
    <dbReference type="NCBI Taxonomy" id="2690445"/>
    <lineage>
        <taxon>Bacteria</taxon>
        <taxon>Bacillati</taxon>
        <taxon>Cyanobacteriota</taxon>
        <taxon>Cyanophyceae</taxon>
        <taxon>Leptolyngbyales</taxon>
        <taxon>Leptolyngbyaceae</taxon>
        <taxon>Myxacorys</taxon>
        <taxon>Myxacorys almedinensis</taxon>
    </lineage>
</organism>
<dbReference type="AlphaFoldDB" id="A0A8J7Z7R9"/>